<dbReference type="RefSeq" id="WP_171435936.1">
    <property type="nucleotide sequence ID" value="NZ_JABFJV010000093.1"/>
</dbReference>
<name>A0A7Y4KJU0_9BACT</name>
<dbReference type="Gene3D" id="3.30.70.2970">
    <property type="entry name" value="Protein of unknown function (DUF541), domain 2"/>
    <property type="match status" value="1"/>
</dbReference>
<accession>A0A7Y4KJU0</accession>
<dbReference type="Proteomes" id="UP000563426">
    <property type="component" value="Unassembled WGS sequence"/>
</dbReference>
<evidence type="ECO:0000313" key="2">
    <source>
        <dbReference type="Proteomes" id="UP000563426"/>
    </source>
</evidence>
<gene>
    <name evidence="1" type="ORF">HMI49_17880</name>
</gene>
<evidence type="ECO:0000313" key="1">
    <source>
        <dbReference type="EMBL" id="NOK35072.1"/>
    </source>
</evidence>
<sequence length="234" mass="25387">MPERAETESGLIVVELSAEHELEADYVDAVVEVKASEFFTGNAAFTNAREVASLVSKMEELGVPASAFSLQAVQAETSEGLLSRSSSARYTVRIRLVDMGRVGDVLAAISGLKQATLRELRWGYTRELEARQDWLEALARESVKKARRVAAGLGVALDGLHRFSERTWESQTRVFGVRAGGYGGDEDMRPMASTVSSYSAAPRSSAAMGFTVSHRKKVQVMATAEFRTHPAPGS</sequence>
<dbReference type="EMBL" id="JABFJV010000093">
    <property type="protein sequence ID" value="NOK35072.1"/>
    <property type="molecule type" value="Genomic_DNA"/>
</dbReference>
<reference evidence="1 2" key="1">
    <citation type="submission" date="2020-05" db="EMBL/GenBank/DDBJ databases">
        <authorList>
            <person name="Whitworth D."/>
        </authorList>
    </citation>
    <scope>NUCLEOTIDE SEQUENCE [LARGE SCALE GENOMIC DNA]</scope>
    <source>
        <strain evidence="1 2">AB043B</strain>
    </source>
</reference>
<dbReference type="Gene3D" id="3.30.110.170">
    <property type="entry name" value="Protein of unknown function (DUF541), domain 1"/>
    <property type="match status" value="1"/>
</dbReference>
<dbReference type="InterPro" id="IPR007497">
    <property type="entry name" value="SIMPL/DUF541"/>
</dbReference>
<dbReference type="AlphaFoldDB" id="A0A7Y4KJU0"/>
<dbReference type="Pfam" id="PF04402">
    <property type="entry name" value="SIMPL"/>
    <property type="match status" value="1"/>
</dbReference>
<proteinExistence type="predicted"/>
<keyword evidence="2" id="KW-1185">Reference proteome</keyword>
<comment type="caution">
    <text evidence="1">The sequence shown here is derived from an EMBL/GenBank/DDBJ whole genome shotgun (WGS) entry which is preliminary data.</text>
</comment>
<protein>
    <submittedName>
        <fullName evidence="1">SIMPL domain-containing protein</fullName>
    </submittedName>
</protein>
<organism evidence="1 2">
    <name type="scientific">Corallococcus exercitus</name>
    <dbReference type="NCBI Taxonomy" id="2316736"/>
    <lineage>
        <taxon>Bacteria</taxon>
        <taxon>Pseudomonadati</taxon>
        <taxon>Myxococcota</taxon>
        <taxon>Myxococcia</taxon>
        <taxon>Myxococcales</taxon>
        <taxon>Cystobacterineae</taxon>
        <taxon>Myxococcaceae</taxon>
        <taxon>Corallococcus</taxon>
    </lineage>
</organism>